<sequence>MQENIINTIRQSLIDSLSTLTPGHYITIVDEEGRTRTSRASEEILRPGEIGVVFCLPIIGAPTRRLPDVNLGRNQYVRAFCGLTTIDVFCSQRISGPPTRTVSMRTGEFFVITCER</sequence>
<keyword evidence="2" id="KW-1185">Reference proteome</keyword>
<dbReference type="KEGG" id="bcoh:BC6307_06540"/>
<accession>A0A223KN75</accession>
<name>A0A223KN75_9BACI</name>
<gene>
    <name evidence="1" type="ORF">BC6307_06540</name>
</gene>
<reference evidence="1 2" key="1">
    <citation type="submission" date="2016-12" db="EMBL/GenBank/DDBJ databases">
        <title>The whole genome sequencing and assembly of Bacillus cohnii DSM 6307T strain.</title>
        <authorList>
            <person name="Lee Y.-J."/>
            <person name="Yi H."/>
            <person name="Bahn Y.-S."/>
            <person name="Kim J.F."/>
            <person name="Lee D.-W."/>
        </authorList>
    </citation>
    <scope>NUCLEOTIDE SEQUENCE [LARGE SCALE GENOMIC DNA]</scope>
    <source>
        <strain evidence="1 2">DSM 6307</strain>
    </source>
</reference>
<evidence type="ECO:0000313" key="1">
    <source>
        <dbReference type="EMBL" id="AST90960.1"/>
    </source>
</evidence>
<dbReference type="RefSeq" id="WP_066417118.1">
    <property type="nucleotide sequence ID" value="NZ_CP018866.1"/>
</dbReference>
<evidence type="ECO:0000313" key="2">
    <source>
        <dbReference type="Proteomes" id="UP000215224"/>
    </source>
</evidence>
<dbReference type="AlphaFoldDB" id="A0A223KN75"/>
<dbReference type="Proteomes" id="UP000215224">
    <property type="component" value="Chromosome"/>
</dbReference>
<organism evidence="1 2">
    <name type="scientific">Sutcliffiella cohnii</name>
    <dbReference type="NCBI Taxonomy" id="33932"/>
    <lineage>
        <taxon>Bacteria</taxon>
        <taxon>Bacillati</taxon>
        <taxon>Bacillota</taxon>
        <taxon>Bacilli</taxon>
        <taxon>Bacillales</taxon>
        <taxon>Bacillaceae</taxon>
        <taxon>Sutcliffiella</taxon>
    </lineage>
</organism>
<protein>
    <submittedName>
        <fullName evidence="1">Uncharacterized protein</fullName>
    </submittedName>
</protein>
<dbReference type="EMBL" id="CP018866">
    <property type="protein sequence ID" value="AST90960.1"/>
    <property type="molecule type" value="Genomic_DNA"/>
</dbReference>
<proteinExistence type="predicted"/>